<dbReference type="Pfam" id="PF04041">
    <property type="entry name" value="Glyco_hydro_130"/>
    <property type="match status" value="1"/>
</dbReference>
<keyword evidence="1" id="KW-0328">Glycosyltransferase</keyword>
<dbReference type="Gene3D" id="2.115.10.20">
    <property type="entry name" value="Glycosyl hydrolase domain, family 43"/>
    <property type="match status" value="1"/>
</dbReference>
<dbReference type="GO" id="GO:0016757">
    <property type="term" value="F:glycosyltransferase activity"/>
    <property type="evidence" value="ECO:0007669"/>
    <property type="project" value="UniProtKB-KW"/>
</dbReference>
<evidence type="ECO:0000256" key="2">
    <source>
        <dbReference type="ARBA" id="ARBA00022679"/>
    </source>
</evidence>
<accession>A0A0F9SV08</accession>
<gene>
    <name evidence="3" type="ORF">LCGC14_0471350</name>
</gene>
<name>A0A0F9SV08_9ZZZZ</name>
<organism evidence="3">
    <name type="scientific">marine sediment metagenome</name>
    <dbReference type="NCBI Taxonomy" id="412755"/>
    <lineage>
        <taxon>unclassified sequences</taxon>
        <taxon>metagenomes</taxon>
        <taxon>ecological metagenomes</taxon>
    </lineage>
</organism>
<dbReference type="CDD" id="cd18612">
    <property type="entry name" value="GH130_Lin0857-like"/>
    <property type="match status" value="1"/>
</dbReference>
<keyword evidence="2" id="KW-0808">Transferase</keyword>
<evidence type="ECO:0000256" key="1">
    <source>
        <dbReference type="ARBA" id="ARBA00022676"/>
    </source>
</evidence>
<dbReference type="AlphaFoldDB" id="A0A0F9SV08"/>
<evidence type="ECO:0000313" key="3">
    <source>
        <dbReference type="EMBL" id="KKN66477.1"/>
    </source>
</evidence>
<protein>
    <recommendedName>
        <fullName evidence="4">Glycosidase</fullName>
    </recommendedName>
</protein>
<comment type="caution">
    <text evidence="3">The sequence shown here is derived from an EMBL/GenBank/DDBJ whole genome shotgun (WGS) entry which is preliminary data.</text>
</comment>
<dbReference type="PANTHER" id="PTHR34106">
    <property type="entry name" value="GLYCOSIDASE"/>
    <property type="match status" value="1"/>
</dbReference>
<reference evidence="3" key="1">
    <citation type="journal article" date="2015" name="Nature">
        <title>Complex archaea that bridge the gap between prokaryotes and eukaryotes.</title>
        <authorList>
            <person name="Spang A."/>
            <person name="Saw J.H."/>
            <person name="Jorgensen S.L."/>
            <person name="Zaremba-Niedzwiedzka K."/>
            <person name="Martijn J."/>
            <person name="Lind A.E."/>
            <person name="van Eijk R."/>
            <person name="Schleper C."/>
            <person name="Guy L."/>
            <person name="Ettema T.J."/>
        </authorList>
    </citation>
    <scope>NUCLEOTIDE SEQUENCE</scope>
</reference>
<dbReference type="SUPFAM" id="SSF75005">
    <property type="entry name" value="Arabinanase/levansucrase/invertase"/>
    <property type="match status" value="1"/>
</dbReference>
<dbReference type="InterPro" id="IPR023296">
    <property type="entry name" value="Glyco_hydro_beta-prop_sf"/>
</dbReference>
<dbReference type="PANTHER" id="PTHR34106:SF5">
    <property type="entry name" value="GLYCOSIDASE"/>
    <property type="match status" value="1"/>
</dbReference>
<dbReference type="InterPro" id="IPR007184">
    <property type="entry name" value="Mannoside_phosphorylase"/>
</dbReference>
<dbReference type="EMBL" id="LAZR01000500">
    <property type="protein sequence ID" value="KKN66477.1"/>
    <property type="molecule type" value="Genomic_DNA"/>
</dbReference>
<dbReference type="PIRSF" id="PIRSF016202">
    <property type="entry name" value="PH1107"/>
    <property type="match status" value="1"/>
</dbReference>
<proteinExistence type="predicted"/>
<sequence length="348" mass="38506">MPLERLDANPLLTPDDLQPTRDDLEIYCTLNPGAVRFGDEILLMVRVGERPIPVDGSVASVHFDADTGELDIRQFRHDDPDLDRRDNRAWYYRGRLVLSSMSHLRIARSTDGVTFTFDPTPAIRPSTPYEAQGCEDARITFIDGRYLIAYTAVSEMGVTVALATTTDFVTFEKHGVIFPPTQKDVCIFPETIDGLYVCRHRPYKSEFSPASIWTASSPDLLNWGRHHLTLAPTPGTWEGDRVGCGAPPIRTPDGWLEIYHAADADQTYHLGAMLSDLAHPERLLTRSSSPILEPQADYELKGVFSNCVFHNGLIVDADGTMTVYYGAADRICAAAATTVDEMVAAAKS</sequence>
<evidence type="ECO:0008006" key="4">
    <source>
        <dbReference type="Google" id="ProtNLM"/>
    </source>
</evidence>